<evidence type="ECO:0008006" key="3">
    <source>
        <dbReference type="Google" id="ProtNLM"/>
    </source>
</evidence>
<dbReference type="InterPro" id="IPR039498">
    <property type="entry name" value="NTP_transf_5"/>
</dbReference>
<dbReference type="STRING" id="1183438.GKIL_3033"/>
<dbReference type="EMBL" id="CP003587">
    <property type="protein sequence ID" value="AGY59279.1"/>
    <property type="molecule type" value="Genomic_DNA"/>
</dbReference>
<name>U5QNV4_GLOK1</name>
<sequence>MERFLTDGTVNEEQIAILRDQHLSAYAFSSLPKNHPARAALRGDYMQAAARQLHFKAMLLPLVRAWQKAGIAVLFFKGFYLAECIYDLPGQRYFQDVDILIKPEQIGEASRLAQGLGWSESWNQREVMQPCNHVALHLLSADGLIELDVHHRILHTYTPWHHLQQRITEQAWQRAHLQAWEDSRFWVLDPTDSLLIGLVLNRCWSLDRWQIKAHDLLDLRLLVRKFGLTRRTVLERAAVLGCERTVKLFLQRCDPWTDTLDLSEPTPGTLRRWELAIVPERGHLGWERLLGQLYRPGVLADLWREWPHLWQLRTRLRRGTPVRQLLDQIAARPGVLPPAHLPCHRIVRGIRWGIRLLGLPAAEAHLTGTLALFAALRRWGYPAVFCHKEGPGGQASCWVELNGRIVHAWKEPAAFDPPVDAASGGWRYPSQI</sequence>
<dbReference type="HOGENOM" id="CLU_631247_0_0_3"/>
<dbReference type="AlphaFoldDB" id="U5QNV4"/>
<dbReference type="eggNOG" id="COG1305">
    <property type="taxonomic scope" value="Bacteria"/>
</dbReference>
<evidence type="ECO:0000313" key="1">
    <source>
        <dbReference type="EMBL" id="AGY59279.1"/>
    </source>
</evidence>
<accession>U5QNV4</accession>
<dbReference type="PATRIC" id="fig|1183438.3.peg.2984"/>
<organism evidence="1 2">
    <name type="scientific">Gloeobacter kilaueensis (strain ATCC BAA-2537 / CCAP 1431/1 / ULC 316 / JS1)</name>
    <dbReference type="NCBI Taxonomy" id="1183438"/>
    <lineage>
        <taxon>Bacteria</taxon>
        <taxon>Bacillati</taxon>
        <taxon>Cyanobacteriota</taxon>
        <taxon>Cyanophyceae</taxon>
        <taxon>Gloeobacterales</taxon>
        <taxon>Gloeobacteraceae</taxon>
        <taxon>Gloeobacter</taxon>
    </lineage>
</organism>
<dbReference type="Proteomes" id="UP000017396">
    <property type="component" value="Chromosome"/>
</dbReference>
<gene>
    <name evidence="1" type="ORF">GKIL_3033</name>
</gene>
<dbReference type="RefSeq" id="WP_023174528.1">
    <property type="nucleotide sequence ID" value="NC_022600.1"/>
</dbReference>
<proteinExistence type="predicted"/>
<reference evidence="1 2" key="1">
    <citation type="journal article" date="2013" name="PLoS ONE">
        <title>Cultivation and Complete Genome Sequencing of Gloeobacter kilaueensis sp. nov., from a Lava Cave in Kilauea Caldera, Hawai'i.</title>
        <authorList>
            <person name="Saw J.H."/>
            <person name="Schatz M."/>
            <person name="Brown M.V."/>
            <person name="Kunkel D.D."/>
            <person name="Foster J.S."/>
            <person name="Shick H."/>
            <person name="Christensen S."/>
            <person name="Hou S."/>
            <person name="Wan X."/>
            <person name="Donachie S.P."/>
        </authorList>
    </citation>
    <scope>NUCLEOTIDE SEQUENCE [LARGE SCALE GENOMIC DNA]</scope>
    <source>
        <strain evidence="2">JS</strain>
    </source>
</reference>
<dbReference type="KEGG" id="glj:GKIL_3033"/>
<protein>
    <recommendedName>
        <fullName evidence="3">Microcin J25-processing protein McjB C-terminal domain-containing protein</fullName>
    </recommendedName>
</protein>
<evidence type="ECO:0000313" key="2">
    <source>
        <dbReference type="Proteomes" id="UP000017396"/>
    </source>
</evidence>
<keyword evidence="2" id="KW-1185">Reference proteome</keyword>
<dbReference type="Pfam" id="PF14907">
    <property type="entry name" value="NTP_transf_5"/>
    <property type="match status" value="1"/>
</dbReference>